<gene>
    <name evidence="2" type="ORF">CRG98_049599</name>
</gene>
<evidence type="ECO:0000259" key="1">
    <source>
        <dbReference type="PROSITE" id="PS50948"/>
    </source>
</evidence>
<reference evidence="2 3" key="1">
    <citation type="submission" date="2017-11" db="EMBL/GenBank/DDBJ databases">
        <title>De-novo sequencing of pomegranate (Punica granatum L.) genome.</title>
        <authorList>
            <person name="Akparov Z."/>
            <person name="Amiraslanov A."/>
            <person name="Hajiyeva S."/>
            <person name="Abbasov M."/>
            <person name="Kaur K."/>
            <person name="Hamwieh A."/>
            <person name="Solovyev V."/>
            <person name="Salamov A."/>
            <person name="Braich B."/>
            <person name="Kosarev P."/>
            <person name="Mahmoud A."/>
            <person name="Hajiyev E."/>
            <person name="Babayeva S."/>
            <person name="Izzatullayeva V."/>
            <person name="Mammadov A."/>
            <person name="Mammadov A."/>
            <person name="Sharifova S."/>
            <person name="Ojaghi J."/>
            <person name="Eynullazada K."/>
            <person name="Bayramov B."/>
            <person name="Abdulazimova A."/>
            <person name="Shahmuradov I."/>
        </authorList>
    </citation>
    <scope>NUCLEOTIDE SEQUENCE [LARGE SCALE GENOMIC DNA]</scope>
    <source>
        <strain evidence="3">cv. AG2017</strain>
        <tissue evidence="2">Leaf</tissue>
    </source>
</reference>
<evidence type="ECO:0000313" key="3">
    <source>
        <dbReference type="Proteomes" id="UP000233551"/>
    </source>
</evidence>
<organism evidence="2 3">
    <name type="scientific">Punica granatum</name>
    <name type="common">Pomegranate</name>
    <dbReference type="NCBI Taxonomy" id="22663"/>
    <lineage>
        <taxon>Eukaryota</taxon>
        <taxon>Viridiplantae</taxon>
        <taxon>Streptophyta</taxon>
        <taxon>Embryophyta</taxon>
        <taxon>Tracheophyta</taxon>
        <taxon>Spermatophyta</taxon>
        <taxon>Magnoliopsida</taxon>
        <taxon>eudicotyledons</taxon>
        <taxon>Gunneridae</taxon>
        <taxon>Pentapetalae</taxon>
        <taxon>rosids</taxon>
        <taxon>malvids</taxon>
        <taxon>Myrtales</taxon>
        <taxon>Lythraceae</taxon>
        <taxon>Punica</taxon>
    </lineage>
</organism>
<dbReference type="InterPro" id="IPR003609">
    <property type="entry name" value="Pan_app"/>
</dbReference>
<dbReference type="STRING" id="22663.A0A2I0HAP0"/>
<dbReference type="PROSITE" id="PS50948">
    <property type="entry name" value="PAN"/>
    <property type="match status" value="1"/>
</dbReference>
<dbReference type="Proteomes" id="UP000233551">
    <property type="component" value="Unassembled WGS sequence"/>
</dbReference>
<dbReference type="EMBL" id="PGOL01041315">
    <property type="protein sequence ID" value="PKI07209.1"/>
    <property type="molecule type" value="Genomic_DNA"/>
</dbReference>
<evidence type="ECO:0000313" key="2">
    <source>
        <dbReference type="EMBL" id="PKI07209.1"/>
    </source>
</evidence>
<sequence>MPSASTSTKLADANASQVSTLCKVGMRHQAARGVTAESCTAINAPASYNISVVSSTEWEDNSYSVVAVQTENECRMECLQDCNCEAAYYQVGLCNKQRLPLRYGRRDLRSSNVVLVK</sequence>
<dbReference type="AlphaFoldDB" id="A0A2I0HAP0"/>
<proteinExistence type="predicted"/>
<comment type="caution">
    <text evidence="2">The sequence shown here is derived from an EMBL/GenBank/DDBJ whole genome shotgun (WGS) entry which is preliminary data.</text>
</comment>
<accession>A0A2I0HAP0</accession>
<feature type="non-terminal residue" evidence="2">
    <location>
        <position position="117"/>
    </location>
</feature>
<protein>
    <recommendedName>
        <fullName evidence="1">Apple domain-containing protein</fullName>
    </recommendedName>
</protein>
<feature type="domain" description="Apple" evidence="1">
    <location>
        <begin position="39"/>
        <end position="117"/>
    </location>
</feature>
<keyword evidence="3" id="KW-1185">Reference proteome</keyword>
<name>A0A2I0HAP0_PUNGR</name>